<evidence type="ECO:0000256" key="16">
    <source>
        <dbReference type="RuleBase" id="RU003732"/>
    </source>
</evidence>
<feature type="transmembrane region" description="Helical" evidence="17">
    <location>
        <begin position="51"/>
        <end position="71"/>
    </location>
</feature>
<feature type="disulfide bond" evidence="15">
    <location>
        <begin position="135"/>
        <end position="143"/>
    </location>
</feature>
<feature type="binding site" evidence="14">
    <location>
        <position position="272"/>
    </location>
    <ligand>
        <name>Na(+)</name>
        <dbReference type="ChEBI" id="CHEBI:29101"/>
        <label>1</label>
    </ligand>
</feature>
<feature type="transmembrane region" description="Helical" evidence="17">
    <location>
        <begin position="189"/>
        <end position="207"/>
    </location>
</feature>
<keyword evidence="6" id="KW-0029">Amino-acid transport</keyword>
<dbReference type="GO" id="GO:0046872">
    <property type="term" value="F:metal ion binding"/>
    <property type="evidence" value="ECO:0007669"/>
    <property type="project" value="UniProtKB-KW"/>
</dbReference>
<dbReference type="CDD" id="cd10324">
    <property type="entry name" value="SLC6sbd"/>
    <property type="match status" value="1"/>
</dbReference>
<evidence type="ECO:0000256" key="4">
    <source>
        <dbReference type="ARBA" id="ARBA00022692"/>
    </source>
</evidence>
<keyword evidence="12" id="KW-0739">Sodium transport</keyword>
<dbReference type="Pfam" id="PF00209">
    <property type="entry name" value="SNF"/>
    <property type="match status" value="1"/>
</dbReference>
<dbReference type="SUPFAM" id="SSF161070">
    <property type="entry name" value="SNF-like"/>
    <property type="match status" value="1"/>
</dbReference>
<evidence type="ECO:0000256" key="7">
    <source>
        <dbReference type="ARBA" id="ARBA00022989"/>
    </source>
</evidence>
<gene>
    <name evidence="19" type="primary">LOC107217317</name>
</gene>
<dbReference type="AlphaFoldDB" id="A0A6J0B5H4"/>
<sequence>MEKMVVSENKPQAIRAEWGGGLEFLMSCIATSVGLGNIWRFPYTAYQNGGGAFLIPYIIVLLIVGKPFYYLEAILGQFTSKSCIKVWSLSPAMKGIGYGQLIAALCVVSYYTVLMAITLFYLVVSFQSELPWATCREEWGSTCFDSGGSVNITAVTGNGSLQSSAELYFLKVVLNEVDSIDEGIGTPSWQLSLCLLVSWIAVYMVLFRGVKSSGKAAYFLALFPYVVMIALLIRAVTLSGSGIGIMFFITPDWTKLWSPTVWYAAITQCFFSLSVCFGAIVMYSSYNNFNHKLYRDVMIVTTLDTFTSLIAGCTIFGILGNLAYEMGTDDVSTVVRGGTGLAFISYPEALARFTFVPQLFSVLFFVMMLVLGVGSAMALCGAAFSVVCDRFPHVNQWKIMLIISVVGYCIGLVYVTPGGQWILTLVDYYGGTFVAIIVGTVEILTVFWIYGLRKFIDDVEFMTGVRPGIYWRVCWMIVTPLLMIVILVYTVAIYEPPTYNDTMFPTSAYAAGWAILGFAVLQIFGWIVYQLYTKKSSSVAETFRNAFQPTSKWGPNDPKHRLEWESFKDMKAKSSSNGLYDLFFK</sequence>
<feature type="transmembrane region" description="Helical" evidence="17">
    <location>
        <begin position="428"/>
        <end position="452"/>
    </location>
</feature>
<keyword evidence="15" id="KW-1015">Disulfide bond</keyword>
<evidence type="ECO:0000256" key="15">
    <source>
        <dbReference type="PIRSR" id="PIRSR600175-2"/>
    </source>
</evidence>
<dbReference type="OrthoDB" id="6581954at2759"/>
<dbReference type="InParanoid" id="A0A6J0B5H4"/>
<feature type="binding site" evidence="14">
    <location>
        <position position="371"/>
    </location>
    <ligand>
        <name>Na(+)</name>
        <dbReference type="ChEBI" id="CHEBI:29101"/>
        <label>1</label>
    </ligand>
</feature>
<keyword evidence="10 17" id="KW-0472">Membrane</keyword>
<keyword evidence="9" id="KW-0406">Ion transport</keyword>
<feature type="transmembrane region" description="Helical" evidence="17">
    <location>
        <begin position="506"/>
        <end position="529"/>
    </location>
</feature>
<keyword evidence="18" id="KW-1185">Reference proteome</keyword>
<evidence type="ECO:0000256" key="2">
    <source>
        <dbReference type="ARBA" id="ARBA00006459"/>
    </source>
</evidence>
<protein>
    <recommendedName>
        <fullName evidence="16">Transporter</fullName>
    </recommendedName>
</protein>
<keyword evidence="5 16" id="KW-0769">Symport</keyword>
<dbReference type="GeneID" id="107217317"/>
<feature type="binding site" evidence="14">
    <location>
        <position position="37"/>
    </location>
    <ligand>
        <name>Na(+)</name>
        <dbReference type="ChEBI" id="CHEBI:29101"/>
        <label>1</label>
    </ligand>
</feature>
<feature type="binding site" evidence="14">
    <location>
        <position position="33"/>
    </location>
    <ligand>
        <name>Na(+)</name>
        <dbReference type="ChEBI" id="CHEBI:29101"/>
        <label>1</label>
    </ligand>
</feature>
<evidence type="ECO:0000256" key="1">
    <source>
        <dbReference type="ARBA" id="ARBA00004141"/>
    </source>
</evidence>
<dbReference type="GO" id="GO:0089718">
    <property type="term" value="P:amino acid import across plasma membrane"/>
    <property type="evidence" value="ECO:0007669"/>
    <property type="project" value="TreeGrafter"/>
</dbReference>
<dbReference type="PROSITE" id="PS50267">
    <property type="entry name" value="NA_NEUROTRAN_SYMP_3"/>
    <property type="match status" value="1"/>
</dbReference>
<dbReference type="GO" id="GO:0015179">
    <property type="term" value="F:L-amino acid transmembrane transporter activity"/>
    <property type="evidence" value="ECO:0007669"/>
    <property type="project" value="TreeGrafter"/>
</dbReference>
<keyword evidence="3 16" id="KW-0813">Transport</keyword>
<accession>A0A6J0B5H4</accession>
<dbReference type="InterPro" id="IPR037272">
    <property type="entry name" value="SNS_sf"/>
</dbReference>
<dbReference type="InterPro" id="IPR000175">
    <property type="entry name" value="Na/ntran_symport"/>
</dbReference>
<keyword evidence="11" id="KW-0325">Glycoprotein</keyword>
<evidence type="ECO:0000313" key="19">
    <source>
        <dbReference type="RefSeq" id="XP_015510299.2"/>
    </source>
</evidence>
<organism evidence="19">
    <name type="scientific">Neodiprion lecontei</name>
    <name type="common">Redheaded pine sawfly</name>
    <dbReference type="NCBI Taxonomy" id="441921"/>
    <lineage>
        <taxon>Eukaryota</taxon>
        <taxon>Metazoa</taxon>
        <taxon>Ecdysozoa</taxon>
        <taxon>Arthropoda</taxon>
        <taxon>Hexapoda</taxon>
        <taxon>Insecta</taxon>
        <taxon>Pterygota</taxon>
        <taxon>Neoptera</taxon>
        <taxon>Endopterygota</taxon>
        <taxon>Hymenoptera</taxon>
        <taxon>Tenthredinoidea</taxon>
        <taxon>Diprionidae</taxon>
        <taxon>Diprioninae</taxon>
        <taxon>Neodiprion</taxon>
    </lineage>
</organism>
<evidence type="ECO:0000256" key="9">
    <source>
        <dbReference type="ARBA" id="ARBA00023065"/>
    </source>
</evidence>
<feature type="transmembrane region" description="Helical" evidence="17">
    <location>
        <begin position="473"/>
        <end position="494"/>
    </location>
</feature>
<evidence type="ECO:0000256" key="14">
    <source>
        <dbReference type="PIRSR" id="PIRSR600175-1"/>
    </source>
</evidence>
<keyword evidence="7 17" id="KW-1133">Transmembrane helix</keyword>
<feature type="transmembrane region" description="Helical" evidence="17">
    <location>
        <begin position="297"/>
        <end position="319"/>
    </location>
</feature>
<dbReference type="PANTHER" id="PTHR11616:SF321">
    <property type="entry name" value="SODIUM-DEPENDENT NUTRIENT AMINO ACID TRANSPORTER 1-RELATED"/>
    <property type="match status" value="1"/>
</dbReference>
<comment type="function">
    <text evidence="13">Unusual broad substrate spectrum amino acid:sodium cotransporter that promotes absorption of the D isomers of essential amino acids. Neutral amino acids are the preferred substrates, especially methionine and phenylalanine.</text>
</comment>
<feature type="transmembrane region" description="Helical" evidence="17">
    <location>
        <begin position="101"/>
        <end position="124"/>
    </location>
</feature>
<feature type="transmembrane region" description="Helical" evidence="17">
    <location>
        <begin position="261"/>
        <end position="285"/>
    </location>
</feature>
<evidence type="ECO:0000256" key="8">
    <source>
        <dbReference type="ARBA" id="ARBA00023053"/>
    </source>
</evidence>
<reference evidence="19" key="1">
    <citation type="submission" date="2025-08" db="UniProtKB">
        <authorList>
            <consortium name="RefSeq"/>
        </authorList>
    </citation>
    <scope>IDENTIFICATION</scope>
    <source>
        <tissue evidence="19">Thorax and Abdomen</tissue>
    </source>
</reference>
<evidence type="ECO:0000313" key="18">
    <source>
        <dbReference type="Proteomes" id="UP000829291"/>
    </source>
</evidence>
<dbReference type="PROSITE" id="PS00754">
    <property type="entry name" value="NA_NEUROTRAN_SYMP_2"/>
    <property type="match status" value="1"/>
</dbReference>
<feature type="binding site" evidence="14">
    <location>
        <position position="375"/>
    </location>
    <ligand>
        <name>Na(+)</name>
        <dbReference type="ChEBI" id="CHEBI:29101"/>
        <label>1</label>
    </ligand>
</feature>
<evidence type="ECO:0000256" key="6">
    <source>
        <dbReference type="ARBA" id="ARBA00022970"/>
    </source>
</evidence>
<proteinExistence type="inferred from homology"/>
<keyword evidence="4 16" id="KW-0812">Transmembrane</keyword>
<keyword evidence="8 14" id="KW-0915">Sodium</keyword>
<evidence type="ECO:0000256" key="3">
    <source>
        <dbReference type="ARBA" id="ARBA00022448"/>
    </source>
</evidence>
<keyword evidence="14" id="KW-0479">Metal-binding</keyword>
<dbReference type="GO" id="GO:0005283">
    <property type="term" value="F:amino acid:sodium symporter activity"/>
    <property type="evidence" value="ECO:0007669"/>
    <property type="project" value="TreeGrafter"/>
</dbReference>
<dbReference type="RefSeq" id="XP_015510299.2">
    <property type="nucleotide sequence ID" value="XM_015654813.2"/>
</dbReference>
<dbReference type="PANTHER" id="PTHR11616">
    <property type="entry name" value="SODIUM/CHLORIDE DEPENDENT TRANSPORTER"/>
    <property type="match status" value="1"/>
</dbReference>
<dbReference type="KEGG" id="nlo:107217317"/>
<evidence type="ECO:0000256" key="17">
    <source>
        <dbReference type="SAM" id="Phobius"/>
    </source>
</evidence>
<dbReference type="GO" id="GO:0005886">
    <property type="term" value="C:plasma membrane"/>
    <property type="evidence" value="ECO:0007669"/>
    <property type="project" value="TreeGrafter"/>
</dbReference>
<comment type="subcellular location">
    <subcellularLocation>
        <location evidence="1">Membrane</location>
        <topology evidence="1">Multi-pass membrane protein</topology>
    </subcellularLocation>
</comment>
<dbReference type="Proteomes" id="UP000829291">
    <property type="component" value="Chromosome 5"/>
</dbReference>
<evidence type="ECO:0000256" key="13">
    <source>
        <dbReference type="ARBA" id="ARBA00037785"/>
    </source>
</evidence>
<evidence type="ECO:0000256" key="12">
    <source>
        <dbReference type="ARBA" id="ARBA00023201"/>
    </source>
</evidence>
<evidence type="ECO:0000256" key="11">
    <source>
        <dbReference type="ARBA" id="ARBA00023180"/>
    </source>
</evidence>
<feature type="transmembrane region" description="Helical" evidence="17">
    <location>
        <begin position="21"/>
        <end position="39"/>
    </location>
</feature>
<feature type="transmembrane region" description="Helical" evidence="17">
    <location>
        <begin position="362"/>
        <end position="387"/>
    </location>
</feature>
<evidence type="ECO:0000256" key="5">
    <source>
        <dbReference type="ARBA" id="ARBA00022847"/>
    </source>
</evidence>
<evidence type="ECO:0000256" key="10">
    <source>
        <dbReference type="ARBA" id="ARBA00023136"/>
    </source>
</evidence>
<dbReference type="PRINTS" id="PR00176">
    <property type="entry name" value="NANEUSMPORT"/>
</dbReference>
<comment type="similarity">
    <text evidence="2 16">Belongs to the sodium:neurotransmitter symporter (SNF) (TC 2.A.22) family.</text>
</comment>
<name>A0A6J0B5H4_NEOLC</name>
<feature type="transmembrane region" description="Helical" evidence="17">
    <location>
        <begin position="399"/>
        <end position="416"/>
    </location>
</feature>
<dbReference type="PROSITE" id="PS00610">
    <property type="entry name" value="NA_NEUROTRAN_SYMP_1"/>
    <property type="match status" value="1"/>
</dbReference>
<feature type="transmembrane region" description="Helical" evidence="17">
    <location>
        <begin position="219"/>
        <end position="249"/>
    </location>
</feature>